<name>A0ABM9N7H1_9LACO</name>
<feature type="transmembrane region" description="Helical" evidence="1">
    <location>
        <begin position="136"/>
        <end position="157"/>
    </location>
</feature>
<feature type="transmembrane region" description="Helical" evidence="1">
    <location>
        <begin position="47"/>
        <end position="70"/>
    </location>
</feature>
<protein>
    <submittedName>
        <fullName evidence="2">Permease component (NosY)</fullName>
    </submittedName>
</protein>
<dbReference type="Pfam" id="PF12730">
    <property type="entry name" value="ABC2_membrane_4"/>
    <property type="match status" value="1"/>
</dbReference>
<evidence type="ECO:0000313" key="2">
    <source>
        <dbReference type="EMBL" id="CAK8054889.1"/>
    </source>
</evidence>
<feature type="transmembrane region" description="Helical" evidence="1">
    <location>
        <begin position="18"/>
        <end position="35"/>
    </location>
</feature>
<feature type="transmembrane region" description="Helical" evidence="1">
    <location>
        <begin position="164"/>
        <end position="184"/>
    </location>
</feature>
<keyword evidence="1" id="KW-0812">Transmembrane</keyword>
<gene>
    <name evidence="2" type="ORF">R54876_GBNLAHCA_01472</name>
</gene>
<comment type="caution">
    <text evidence="2">The sequence shown here is derived from an EMBL/GenBank/DDBJ whole genome shotgun (WGS) entry which is preliminary data.</text>
</comment>
<feature type="transmembrane region" description="Helical" evidence="1">
    <location>
        <begin position="91"/>
        <end position="116"/>
    </location>
</feature>
<keyword evidence="1" id="KW-1133">Transmembrane helix</keyword>
<feature type="transmembrane region" description="Helical" evidence="1">
    <location>
        <begin position="228"/>
        <end position="249"/>
    </location>
</feature>
<dbReference type="EMBL" id="CAWVOH010000004">
    <property type="protein sequence ID" value="CAK8054889.1"/>
    <property type="molecule type" value="Genomic_DNA"/>
</dbReference>
<evidence type="ECO:0000313" key="3">
    <source>
        <dbReference type="Proteomes" id="UP001314241"/>
    </source>
</evidence>
<dbReference type="PANTHER" id="PTHR37305">
    <property type="entry name" value="INTEGRAL MEMBRANE PROTEIN-RELATED"/>
    <property type="match status" value="1"/>
</dbReference>
<accession>A0ABM9N7H1</accession>
<dbReference type="PANTHER" id="PTHR37305:SF1">
    <property type="entry name" value="MEMBRANE PROTEIN"/>
    <property type="match status" value="1"/>
</dbReference>
<evidence type="ECO:0000256" key="1">
    <source>
        <dbReference type="SAM" id="Phobius"/>
    </source>
</evidence>
<sequence length="254" mass="28671">MITLLKQEGMKAWKQNRVYYWFILALIVPILWIWRNPTADSLSILGQGFNVANLAVIVMAAVIFTQEFHFGTIRPLLSRRFSRSAVFTSKILTYTGVYLGTFFMSFVGTMIAWPIFVHHVSHSDLTNIWQGIGSLIFSYVLTYAFVTAFILLVANIVKSSGAAIGLGMVLLVGSNILGAFSLFLKHTWEPLKWNPFGVEFGIRAIGGDIFDGKMMKADAHQLMNAEPWVIFLVFAAYVLVLYAVTYYIFKRRSV</sequence>
<organism evidence="2 3">
    <name type="scientific">Eupransor demetentiae</name>
    <dbReference type="NCBI Taxonomy" id="3109584"/>
    <lineage>
        <taxon>Bacteria</taxon>
        <taxon>Bacillati</taxon>
        <taxon>Bacillota</taxon>
        <taxon>Bacilli</taxon>
        <taxon>Lactobacillales</taxon>
        <taxon>Lactobacillaceae</taxon>
        <taxon>Eupransor</taxon>
    </lineage>
</organism>
<proteinExistence type="predicted"/>
<dbReference type="RefSeq" id="WP_349642434.1">
    <property type="nucleotide sequence ID" value="NZ_CAWVOH010000004.1"/>
</dbReference>
<keyword evidence="3" id="KW-1185">Reference proteome</keyword>
<keyword evidence="1" id="KW-0472">Membrane</keyword>
<dbReference type="Proteomes" id="UP001314241">
    <property type="component" value="Unassembled WGS sequence"/>
</dbReference>
<reference evidence="2 3" key="1">
    <citation type="submission" date="2024-01" db="EMBL/GenBank/DDBJ databases">
        <authorList>
            <person name="Botero Cardona J."/>
        </authorList>
    </citation>
    <scope>NUCLEOTIDE SEQUENCE [LARGE SCALE GENOMIC DNA]</scope>
    <source>
        <strain evidence="2 3">LMG 33000</strain>
    </source>
</reference>